<organism evidence="2 3">
    <name type="scientific">Desmophyllum pertusum</name>
    <dbReference type="NCBI Taxonomy" id="174260"/>
    <lineage>
        <taxon>Eukaryota</taxon>
        <taxon>Metazoa</taxon>
        <taxon>Cnidaria</taxon>
        <taxon>Anthozoa</taxon>
        <taxon>Hexacorallia</taxon>
        <taxon>Scleractinia</taxon>
        <taxon>Caryophylliina</taxon>
        <taxon>Caryophylliidae</taxon>
        <taxon>Desmophyllum</taxon>
    </lineage>
</organism>
<name>A0A9W9Z710_9CNID</name>
<evidence type="ECO:0000256" key="1">
    <source>
        <dbReference type="SAM" id="Coils"/>
    </source>
</evidence>
<evidence type="ECO:0000313" key="2">
    <source>
        <dbReference type="EMBL" id="KAJ7376116.1"/>
    </source>
</evidence>
<keyword evidence="3" id="KW-1185">Reference proteome</keyword>
<gene>
    <name evidence="2" type="ORF">OS493_036720</name>
</gene>
<feature type="non-terminal residue" evidence="2">
    <location>
        <position position="1"/>
    </location>
</feature>
<sequence length="90" mass="10579">CKLCMGHAVDQTLLSLVKELIADQSAIQGSLDQQRTEQIEIQNTVAYLQDQQSSKRVNLEEHDEQLEALKEQLMKRIKEYWKNLWLLRKP</sequence>
<evidence type="ECO:0000313" key="3">
    <source>
        <dbReference type="Proteomes" id="UP001163046"/>
    </source>
</evidence>
<dbReference type="Proteomes" id="UP001163046">
    <property type="component" value="Unassembled WGS sequence"/>
</dbReference>
<keyword evidence="1" id="KW-0175">Coiled coil</keyword>
<dbReference type="EMBL" id="MU826413">
    <property type="protein sequence ID" value="KAJ7376116.1"/>
    <property type="molecule type" value="Genomic_DNA"/>
</dbReference>
<proteinExistence type="predicted"/>
<protein>
    <submittedName>
        <fullName evidence="2">Uncharacterized protein</fullName>
    </submittedName>
</protein>
<dbReference type="AlphaFoldDB" id="A0A9W9Z710"/>
<accession>A0A9W9Z710</accession>
<reference evidence="2" key="1">
    <citation type="submission" date="2023-01" db="EMBL/GenBank/DDBJ databases">
        <title>Genome assembly of the deep-sea coral Lophelia pertusa.</title>
        <authorList>
            <person name="Herrera S."/>
            <person name="Cordes E."/>
        </authorList>
    </citation>
    <scope>NUCLEOTIDE SEQUENCE</scope>
    <source>
        <strain evidence="2">USNM1676648</strain>
        <tissue evidence="2">Polyp</tissue>
    </source>
</reference>
<comment type="caution">
    <text evidence="2">The sequence shown here is derived from an EMBL/GenBank/DDBJ whole genome shotgun (WGS) entry which is preliminary data.</text>
</comment>
<feature type="coiled-coil region" evidence="1">
    <location>
        <begin position="52"/>
        <end position="79"/>
    </location>
</feature>